<evidence type="ECO:0000256" key="1">
    <source>
        <dbReference type="ARBA" id="ARBA00022574"/>
    </source>
</evidence>
<feature type="compositionally biased region" description="Pro residues" evidence="5">
    <location>
        <begin position="21"/>
        <end position="31"/>
    </location>
</feature>
<dbReference type="OrthoDB" id="10264376at2759"/>
<keyword evidence="4" id="KW-0175">Coiled coil</keyword>
<dbReference type="STRING" id="691883.A0A058ZE70"/>
<feature type="region of interest" description="Disordered" evidence="5">
    <location>
        <begin position="620"/>
        <end position="639"/>
    </location>
</feature>
<dbReference type="EMBL" id="KB932202">
    <property type="protein sequence ID" value="KCV71757.1"/>
    <property type="molecule type" value="Genomic_DNA"/>
</dbReference>
<dbReference type="PROSITE" id="PS50294">
    <property type="entry name" value="WD_REPEATS_REGION"/>
    <property type="match status" value="1"/>
</dbReference>
<dbReference type="InterPro" id="IPR036322">
    <property type="entry name" value="WD40_repeat_dom_sf"/>
</dbReference>
<evidence type="ECO:0000256" key="4">
    <source>
        <dbReference type="SAM" id="Coils"/>
    </source>
</evidence>
<dbReference type="GeneID" id="20525903"/>
<organism evidence="6">
    <name type="scientific">Fonticula alba</name>
    <name type="common">Slime mold</name>
    <dbReference type="NCBI Taxonomy" id="691883"/>
    <lineage>
        <taxon>Eukaryota</taxon>
        <taxon>Rotosphaerida</taxon>
        <taxon>Fonticulaceae</taxon>
        <taxon>Fonticula</taxon>
    </lineage>
</organism>
<keyword evidence="1 3" id="KW-0853">WD repeat</keyword>
<evidence type="ECO:0000313" key="6">
    <source>
        <dbReference type="EMBL" id="KCV71757.1"/>
    </source>
</evidence>
<dbReference type="InterPro" id="IPR015943">
    <property type="entry name" value="WD40/YVTN_repeat-like_dom_sf"/>
</dbReference>
<feature type="coiled-coil region" evidence="4">
    <location>
        <begin position="1116"/>
        <end position="1297"/>
    </location>
</feature>
<dbReference type="RefSeq" id="XP_009493335.1">
    <property type="nucleotide sequence ID" value="XM_009495060.1"/>
</dbReference>
<gene>
    <name evidence="6" type="ORF">H696_01178</name>
</gene>
<proteinExistence type="predicted"/>
<feature type="region of interest" description="Disordered" evidence="5">
    <location>
        <begin position="1053"/>
        <end position="1087"/>
    </location>
</feature>
<feature type="region of interest" description="Disordered" evidence="5">
    <location>
        <begin position="537"/>
        <end position="561"/>
    </location>
</feature>
<feature type="region of interest" description="Disordered" evidence="5">
    <location>
        <begin position="1522"/>
        <end position="1609"/>
    </location>
</feature>
<name>A0A058ZE70_FONAL</name>
<feature type="compositionally biased region" description="Gly residues" evidence="5">
    <location>
        <begin position="1536"/>
        <end position="1545"/>
    </location>
</feature>
<evidence type="ECO:0000256" key="2">
    <source>
        <dbReference type="ARBA" id="ARBA00022737"/>
    </source>
</evidence>
<keyword evidence="2" id="KW-0677">Repeat</keyword>
<dbReference type="PROSITE" id="PS50082">
    <property type="entry name" value="WD_REPEATS_2"/>
    <property type="match status" value="1"/>
</dbReference>
<dbReference type="OMA" id="ELSTHEM"/>
<evidence type="ECO:0000256" key="5">
    <source>
        <dbReference type="SAM" id="MobiDB-lite"/>
    </source>
</evidence>
<feature type="region of interest" description="Disordered" evidence="5">
    <location>
        <begin position="723"/>
        <end position="777"/>
    </location>
</feature>
<sequence>MFKLPDLSGVLSTESQTDVPAPAPGSTPGPAPAAQAAQAAQAALASIRSVGFLSGGRPTADASGPSGAEKSDDDDEDFFGPAIPSGLTTTAARPSASVEPGPGPPEEPPKDEKSGKRRRKRRSDAPPAVRLPLANVLALPAGDKSVQCIVADGPGSRTLTGGFDREIRFWPLDPIPPSLAPRYVLNPFDLQAVESSHRLAIGAGEESAPIRDMDLGPDGALLAVAPAAVRARIIDVRQRGAVWTTPRGDMYIRDRAHTKGHVASITSIQWNPINREEFVTSSEDGTVRTWSMVVPRAQKRVIVLRASTGAAHTIRANQVRYSVDGTRLAVATNLGEARIYSATGQGHRPDIVFEDAYTFGDEHTAIAWPNAPGEHYLATRGMDSIKLWDIRNPSKPVADRPTPEYAATVKFLAHCPIAFSPNDTMLAAGGLAGTVDVLAVPDLRVLGSSPAIDEDLSPVVSVLWHQRLNQIFAGCQSGRAGILFDPSCSVRGALTYTGTPARPRRMEAVVSADTGAIDRTRIVAPDALPLFRDEHSQQARAAARAQAKPAKPPKALGRARGGQAGAISNTHFAHFVAQSLQTGQPDAGNFDDPREALLRHAKEAEAQAWRQLARLLEFSRNSSNNNNNSNNMVPPHGAPAPKSYVLRPSGIGALWRGSENRIAVLEHNLKLLYSCHLKTKRDLEESQEIIGRMTQMGQTMAAGAGAYPGSAAGGVAPPGGLFSNTASGTGGESFLSSGPAFPGMGQHHHHQAGDSADNSHQGPFDERQDDGWSMLDPNIDGEASVYAGLGGPVGAGLHHTPGAVPLDADRLAALRAAEGAAADHNNFASVLEAAVRKAADMEAKYQESQEQAQALRDRLTQNLSRLDELQEQLDLSSAACDTLRKAREDGQRALEQATAEAAIGMEQLRAQLAAAQAELEAEVARAADLSTKLAATAREQNDLLEQVDTLRAALQKTAGQLEAAQAELVTNKASLLEAETATVAANRRATMAAADRRAAFDLAASVSASLARLAETLSSPNGGGISFSIPAGWTDAQQQLTLVVEHLKQRALASGDGPGVDPGPGPAATHEEDASARTPGAESTGDLALTRDMVTRCMGHLLELGLGLVSARDQAVAEQASKLQEAEAALETARRQLADLSDELSTHEMAALEAGAQAGEAGQALAAASASLEKLTRELEATHEHLTSALEKIDHLTAQQAAAEADAEAARAEARASDEAARGAAADAAACRAKEARARDELARAEAALSRAEAQTKKALAEADKLRTKAQHAEASAKAAQEQLAAAQDQARQARLEACDAVNDATAAREEAAKATARAATIAEEAEADREEAGRLRAAAARADAEARAAVAEAAEATAEADKQRAAAEAAVAAATKHQAAAAKFKQEAEAARKAASLEQEATRVRVAELEAELAAARSQVQATRDSLETKHYSQMDLLKRQQQSHKEAMASLERNFAQREAALHAKHEKALEQEHALFAQQMADKEHQHQQEVHDLLRSYEAALNRPANPADAINMTDWALADGGDQDLPDPGPAAGGGPGAGSPTGESAPAGGDARPLSPPPPLSADEGAFADAQSGPGAGAAAVVPPAGGDGGGAPAPGAQQPPMDLHFPDFHNLRAMFMYDMTQPAEGQLATVNSLLEDGLESLRECLRQAADASGAGADAMASSLQQLSLQELEAHPAVDHILEHATPEQRLHLHNILTLLHAGLAFRDQSIFHLASLGEQQLHSALDRQPELLAQLQKRLRGSMVLNQPLLADAPPPQVGSQCMFIRVADPPNSANSEWRLMSIPSMQKKTRFILSDLSLRHITKNIFNLDGLPTVERARAATSSLIFIQCTIEHLTPGPSENEWIVDIDPLIAF</sequence>
<feature type="compositionally biased region" description="Low complexity" evidence="5">
    <location>
        <begin position="538"/>
        <end position="558"/>
    </location>
</feature>
<dbReference type="PANTHER" id="PTHR16017:SF0">
    <property type="entry name" value="WD REPEAT-CONTAINING PROTEIN 70"/>
    <property type="match status" value="1"/>
</dbReference>
<dbReference type="InterPro" id="IPR001680">
    <property type="entry name" value="WD40_rpt"/>
</dbReference>
<feature type="compositionally biased region" description="Low complexity" evidence="5">
    <location>
        <begin position="1546"/>
        <end position="1555"/>
    </location>
</feature>
<dbReference type="Proteomes" id="UP000030693">
    <property type="component" value="Unassembled WGS sequence"/>
</dbReference>
<dbReference type="GO" id="GO:0005634">
    <property type="term" value="C:nucleus"/>
    <property type="evidence" value="ECO:0007669"/>
    <property type="project" value="TreeGrafter"/>
</dbReference>
<reference evidence="6" key="1">
    <citation type="submission" date="2013-04" db="EMBL/GenBank/DDBJ databases">
        <title>The Genome Sequence of Fonticula alba ATCC 38817.</title>
        <authorList>
            <consortium name="The Broad Institute Genomics Platform"/>
            <person name="Russ C."/>
            <person name="Cuomo C."/>
            <person name="Burger G."/>
            <person name="Gray M.W."/>
            <person name="Holland P.W.H."/>
            <person name="King N."/>
            <person name="Lang F.B.F."/>
            <person name="Roger A.J."/>
            <person name="Ruiz-Trillo I."/>
            <person name="Brown M."/>
            <person name="Walker B."/>
            <person name="Young S."/>
            <person name="Zeng Q."/>
            <person name="Gargeya S."/>
            <person name="Fitzgerald M."/>
            <person name="Haas B."/>
            <person name="Abouelleil A."/>
            <person name="Allen A.W."/>
            <person name="Alvarado L."/>
            <person name="Arachchi H.M."/>
            <person name="Berlin A.M."/>
            <person name="Chapman S.B."/>
            <person name="Gainer-Dewar J."/>
            <person name="Goldberg J."/>
            <person name="Griggs A."/>
            <person name="Gujja S."/>
            <person name="Hansen M."/>
            <person name="Howarth C."/>
            <person name="Imamovic A."/>
            <person name="Ireland A."/>
            <person name="Larimer J."/>
            <person name="McCowan C."/>
            <person name="Murphy C."/>
            <person name="Pearson M."/>
            <person name="Poon T.W."/>
            <person name="Priest M."/>
            <person name="Roberts A."/>
            <person name="Saif S."/>
            <person name="Shea T."/>
            <person name="Sisk P."/>
            <person name="Sykes S."/>
            <person name="Wortman J."/>
            <person name="Nusbaum C."/>
            <person name="Birren B."/>
        </authorList>
    </citation>
    <scope>NUCLEOTIDE SEQUENCE [LARGE SCALE GENOMIC DNA]</scope>
    <source>
        <strain evidence="6">ATCC 38817</strain>
    </source>
</reference>
<dbReference type="Pfam" id="PF00400">
    <property type="entry name" value="WD40"/>
    <property type="match status" value="1"/>
</dbReference>
<feature type="repeat" description="WD" evidence="3">
    <location>
        <begin position="258"/>
        <end position="292"/>
    </location>
</feature>
<accession>A0A058ZE70</accession>
<dbReference type="eggNOG" id="KOG0772">
    <property type="taxonomic scope" value="Eukaryota"/>
</dbReference>
<feature type="compositionally biased region" description="Low complexity" evidence="5">
    <location>
        <begin position="1574"/>
        <end position="1591"/>
    </location>
</feature>
<protein>
    <submittedName>
        <fullName evidence="6">Uncharacterized protein</fullName>
    </submittedName>
</protein>
<dbReference type="SUPFAM" id="SSF50978">
    <property type="entry name" value="WD40 repeat-like"/>
    <property type="match status" value="1"/>
</dbReference>
<evidence type="ECO:0000313" key="7">
    <source>
        <dbReference type="Proteomes" id="UP000030693"/>
    </source>
</evidence>
<keyword evidence="7" id="KW-1185">Reference proteome</keyword>
<feature type="compositionally biased region" description="Low complexity" evidence="5">
    <location>
        <begin position="621"/>
        <end position="631"/>
    </location>
</feature>
<feature type="coiled-coil region" evidence="4">
    <location>
        <begin position="1323"/>
        <end position="1456"/>
    </location>
</feature>
<dbReference type="PANTHER" id="PTHR16017">
    <property type="entry name" value="GASTRULATION DEFECTIVE PROTEIN 1-RELATED"/>
    <property type="match status" value="1"/>
</dbReference>
<feature type="region of interest" description="Disordered" evidence="5">
    <location>
        <begin position="1"/>
        <end position="39"/>
    </location>
</feature>
<feature type="coiled-coil region" evidence="4">
    <location>
        <begin position="831"/>
        <end position="967"/>
    </location>
</feature>
<dbReference type="GO" id="GO:0035861">
    <property type="term" value="C:site of double-strand break"/>
    <property type="evidence" value="ECO:0007669"/>
    <property type="project" value="TreeGrafter"/>
</dbReference>
<feature type="region of interest" description="Disordered" evidence="5">
    <location>
        <begin position="52"/>
        <end position="129"/>
    </location>
</feature>
<dbReference type="Gene3D" id="2.130.10.10">
    <property type="entry name" value="YVTN repeat-like/Quinoprotein amine dehydrogenase"/>
    <property type="match status" value="2"/>
</dbReference>
<evidence type="ECO:0000256" key="3">
    <source>
        <dbReference type="PROSITE-ProRule" id="PRU00221"/>
    </source>
</evidence>
<dbReference type="SMART" id="SM00320">
    <property type="entry name" value="WD40"/>
    <property type="match status" value="5"/>
</dbReference>
<dbReference type="InterPro" id="IPR051858">
    <property type="entry name" value="WD_repeat_GAD-1"/>
</dbReference>